<dbReference type="InterPro" id="IPR056251">
    <property type="entry name" value="Arm_rpt_dom"/>
</dbReference>
<evidence type="ECO:0000313" key="4">
    <source>
        <dbReference type="EMBL" id="OAQ35077.1"/>
    </source>
</evidence>
<feature type="domain" description="Arm-like repeat" evidence="3">
    <location>
        <begin position="153"/>
        <end position="506"/>
    </location>
</feature>
<dbReference type="InterPro" id="IPR016024">
    <property type="entry name" value="ARM-type_fold"/>
</dbReference>
<feature type="domain" description="NACHT" evidence="2">
    <location>
        <begin position="611"/>
        <end position="770"/>
    </location>
</feature>
<protein>
    <submittedName>
        <fullName evidence="4">Uncharacterized protein</fullName>
    </submittedName>
</protein>
<proteinExistence type="predicted"/>
<name>A0A197KBI7_9FUNG</name>
<evidence type="ECO:0000259" key="3">
    <source>
        <dbReference type="Pfam" id="PF23948"/>
    </source>
</evidence>
<dbReference type="Pfam" id="PF05729">
    <property type="entry name" value="NACHT"/>
    <property type="match status" value="1"/>
</dbReference>
<dbReference type="AlphaFoldDB" id="A0A197KBI7"/>
<dbReference type="Gene3D" id="3.40.50.300">
    <property type="entry name" value="P-loop containing nucleotide triphosphate hydrolases"/>
    <property type="match status" value="1"/>
</dbReference>
<evidence type="ECO:0000256" key="1">
    <source>
        <dbReference type="SAM" id="MobiDB-lite"/>
    </source>
</evidence>
<organism evidence="4 5">
    <name type="scientific">Linnemannia elongata AG-77</name>
    <dbReference type="NCBI Taxonomy" id="1314771"/>
    <lineage>
        <taxon>Eukaryota</taxon>
        <taxon>Fungi</taxon>
        <taxon>Fungi incertae sedis</taxon>
        <taxon>Mucoromycota</taxon>
        <taxon>Mortierellomycotina</taxon>
        <taxon>Mortierellomycetes</taxon>
        <taxon>Mortierellales</taxon>
        <taxon>Mortierellaceae</taxon>
        <taxon>Linnemannia</taxon>
    </lineage>
</organism>
<dbReference type="SUPFAM" id="SSF52540">
    <property type="entry name" value="P-loop containing nucleoside triphosphate hydrolases"/>
    <property type="match status" value="1"/>
</dbReference>
<keyword evidence="5" id="KW-1185">Reference proteome</keyword>
<dbReference type="Proteomes" id="UP000078512">
    <property type="component" value="Unassembled WGS sequence"/>
</dbReference>
<accession>A0A197KBI7</accession>
<dbReference type="Pfam" id="PF23948">
    <property type="entry name" value="ARM_5"/>
    <property type="match status" value="1"/>
</dbReference>
<evidence type="ECO:0000313" key="5">
    <source>
        <dbReference type="Proteomes" id="UP000078512"/>
    </source>
</evidence>
<dbReference type="SUPFAM" id="SSF48371">
    <property type="entry name" value="ARM repeat"/>
    <property type="match status" value="1"/>
</dbReference>
<feature type="region of interest" description="Disordered" evidence="1">
    <location>
        <begin position="1"/>
        <end position="69"/>
    </location>
</feature>
<dbReference type="OrthoDB" id="2414723at2759"/>
<sequence length="984" mass="111248">MNNPPLDQLDANVPDKGSPNTTQAPPRKRYKSRKFFGVPKSLDSRDPSQQSTQSFGASQFDGNMDNPLPIAQTEDLLRSVIFPKNIAKPAVKAALPGLQERIVRTDQLLYCNMLLRQDSAISSSSDEGEEKATDDPANALQALTFDSREQKWLKKVKEDPVAQDRMQWLVTKMVEAFIADATKDSIKIAEIVALGPVLEREPYRKLLSSFIADFDDSRILDVNLLQGLVQLVLSASPGLLVSDDLIKVLSLLRIHLEGTHQHSQEHLYHLTSAVSRILDVMADHKVQDLDRVMEHEPLSVVLSGLKSSSDPYLMYQACYAFQALQYVPDDETALQAVLRHSTGVVDDLVMVTSVMKLDLGSVLEGLGKLLEAVISAFGIAGAVFEGVGSLHESGRGVLESLKEGLGSGQRQPWYPAVRAAYAFVQAAQLKDLRQLIYEAPCRQDPLFQWSICQLLGEIAVDPVWIVETRQQAIDLLGHLYKEDQEWGRDESVKAWMVTTLDKLGSTSDQAINKYALALFQELDSGNTPRTQHPYPMRSHLPIPESSPILAKVQEIPYMEYELYQLRMQRLNDAKLPIYISPMAKASLQAQDNEVFPLMDKLQEFLTSNRQVMLILGDSGAGKSTFNKHLEHHLWTEYRCGGPIPLFINLPALQNPSKDLMSEQLKEHNFSEEQIQELKQHRKFIVICDGYDESQLTVNIHDSNSFNTSGQWNVKLVISCRSQYLGQDYRDRFVPHGGGHYNRPGVDLFQEAVISPFSTEQIKDYVEKYVPLEPRDWRTEDYMDKLTTVPNLMDLVKNPFLLSLALEALPGVIEGKQDLSTIKITRAQLYDTFVEHWSNVNKRRLQSNTLSRKDRAALDDLLDAGFFSKSIEYSTRLALATFEQPDRNPIIQYVHYEDKNTWKAKFFGQDPNVRLLRASSPLTRTGNLHHFLHRSMLEYFFSRAIVDPSSHVLERSRKAEFQVQAVFPVGRRAVQVERPSEPSCG</sequence>
<feature type="compositionally biased region" description="Polar residues" evidence="1">
    <location>
        <begin position="47"/>
        <end position="61"/>
    </location>
</feature>
<reference evidence="4 5" key="1">
    <citation type="submission" date="2016-05" db="EMBL/GenBank/DDBJ databases">
        <title>Genome sequencing reveals origins of a unique bacterial endosymbiosis in the earliest lineages of terrestrial Fungi.</title>
        <authorList>
            <consortium name="DOE Joint Genome Institute"/>
            <person name="Uehling J."/>
            <person name="Gryganskyi A."/>
            <person name="Hameed K."/>
            <person name="Tschaplinski T."/>
            <person name="Misztal P."/>
            <person name="Wu S."/>
            <person name="Desiro A."/>
            <person name="Vande Pol N."/>
            <person name="Du Z.-Y."/>
            <person name="Zienkiewicz A."/>
            <person name="Zienkiewicz K."/>
            <person name="Morin E."/>
            <person name="Tisserant E."/>
            <person name="Splivallo R."/>
            <person name="Hainaut M."/>
            <person name="Henrissat B."/>
            <person name="Ohm R."/>
            <person name="Kuo A."/>
            <person name="Yan J."/>
            <person name="Lipzen A."/>
            <person name="Nolan M."/>
            <person name="Labutti K."/>
            <person name="Barry K."/>
            <person name="Goldstein A."/>
            <person name="Labbe J."/>
            <person name="Schadt C."/>
            <person name="Tuskan G."/>
            <person name="Grigoriev I."/>
            <person name="Martin F."/>
            <person name="Vilgalys R."/>
            <person name="Bonito G."/>
        </authorList>
    </citation>
    <scope>NUCLEOTIDE SEQUENCE [LARGE SCALE GENOMIC DNA]</scope>
    <source>
        <strain evidence="4 5">AG-77</strain>
    </source>
</reference>
<dbReference type="InterPro" id="IPR007111">
    <property type="entry name" value="NACHT_NTPase"/>
</dbReference>
<dbReference type="EMBL" id="KV442015">
    <property type="protein sequence ID" value="OAQ35077.1"/>
    <property type="molecule type" value="Genomic_DNA"/>
</dbReference>
<dbReference type="InterPro" id="IPR027417">
    <property type="entry name" value="P-loop_NTPase"/>
</dbReference>
<gene>
    <name evidence="4" type="ORF">K457DRAFT_648064</name>
</gene>
<evidence type="ECO:0000259" key="2">
    <source>
        <dbReference type="Pfam" id="PF05729"/>
    </source>
</evidence>